<feature type="region of interest" description="Disordered" evidence="3">
    <location>
        <begin position="1"/>
        <end position="84"/>
    </location>
</feature>
<evidence type="ECO:0000256" key="3">
    <source>
        <dbReference type="SAM" id="MobiDB-lite"/>
    </source>
</evidence>
<feature type="compositionally biased region" description="Basic and acidic residues" evidence="3">
    <location>
        <begin position="914"/>
        <end position="926"/>
    </location>
</feature>
<feature type="compositionally biased region" description="Basic residues" evidence="3">
    <location>
        <begin position="895"/>
        <end position="913"/>
    </location>
</feature>
<feature type="compositionally biased region" description="Polar residues" evidence="3">
    <location>
        <begin position="833"/>
        <end position="845"/>
    </location>
</feature>
<feature type="domain" description="Golgin subfamily A conserved" evidence="4">
    <location>
        <begin position="575"/>
        <end position="826"/>
    </location>
</feature>
<evidence type="ECO:0000259" key="4">
    <source>
        <dbReference type="Pfam" id="PF15070"/>
    </source>
</evidence>
<feature type="compositionally biased region" description="Basic and acidic residues" evidence="3">
    <location>
        <begin position="634"/>
        <end position="651"/>
    </location>
</feature>
<evidence type="ECO:0000256" key="1">
    <source>
        <dbReference type="ARBA" id="ARBA00023054"/>
    </source>
</evidence>
<feature type="compositionally biased region" description="Basic and acidic residues" evidence="3">
    <location>
        <begin position="63"/>
        <end position="78"/>
    </location>
</feature>
<feature type="region of interest" description="Disordered" evidence="3">
    <location>
        <begin position="831"/>
        <end position="928"/>
    </location>
</feature>
<dbReference type="GO" id="GO:0007030">
    <property type="term" value="P:Golgi organization"/>
    <property type="evidence" value="ECO:0007669"/>
    <property type="project" value="TreeGrafter"/>
</dbReference>
<dbReference type="GO" id="GO:0005801">
    <property type="term" value="C:cis-Golgi network"/>
    <property type="evidence" value="ECO:0007669"/>
    <property type="project" value="TreeGrafter"/>
</dbReference>
<feature type="compositionally biased region" description="Acidic residues" evidence="3">
    <location>
        <begin position="861"/>
        <end position="870"/>
    </location>
</feature>
<reference evidence="5" key="1">
    <citation type="submission" date="2021-03" db="EMBL/GenBank/DDBJ databases">
        <authorList>
            <person name="Bekaert M."/>
        </authorList>
    </citation>
    <scope>NUCLEOTIDE SEQUENCE</scope>
</reference>
<dbReference type="AlphaFoldDB" id="A0A8S3RVI3"/>
<keyword evidence="6" id="KW-1185">Reference proteome</keyword>
<dbReference type="Gene3D" id="1.10.287.1490">
    <property type="match status" value="1"/>
</dbReference>
<feature type="coiled-coil region" evidence="2">
    <location>
        <begin position="213"/>
        <end position="524"/>
    </location>
</feature>
<dbReference type="GO" id="GO:0032580">
    <property type="term" value="C:Golgi cisterna membrane"/>
    <property type="evidence" value="ECO:0007669"/>
    <property type="project" value="TreeGrafter"/>
</dbReference>
<feature type="domain" description="Golgin subfamily A conserved" evidence="4">
    <location>
        <begin position="374"/>
        <end position="570"/>
    </location>
</feature>
<accession>A0A8S3RVI3</accession>
<dbReference type="Pfam" id="PF15070">
    <property type="entry name" value="GOLGA2L5"/>
    <property type="match status" value="2"/>
</dbReference>
<protein>
    <submittedName>
        <fullName evidence="5">GOLGA2</fullName>
    </submittedName>
</protein>
<dbReference type="EMBL" id="CAJPWZ010001313">
    <property type="protein sequence ID" value="CAG2212778.1"/>
    <property type="molecule type" value="Genomic_DNA"/>
</dbReference>
<feature type="compositionally biased region" description="Polar residues" evidence="3">
    <location>
        <begin position="44"/>
        <end position="62"/>
    </location>
</feature>
<evidence type="ECO:0000256" key="2">
    <source>
        <dbReference type="SAM" id="Coils"/>
    </source>
</evidence>
<sequence>MHTSQKLNQFKKKTGKTSPANAKKSKINDENTQNPENEIKHTAENTFQNLNGNSATDIIQTRDSPDSIENRKDSEDLKTTASTESLHQLSRQLNGLLAESSALIGADDLDTSSVEELERRNQDLAALLEKHSQANEQLNLQIQQIRDHSKNLQGQLERERENFLTKQKQELGPLKEQLQVHIQTIGILVAEKTETQSQLNQSQKLAETRFNEIEELSGRLKASRQRVADLERSLSTTSSSSQQFQKSSKDYAKDVDRLKLDLYKANKSNEELQQQTSELSGKLQAKVTECTGLEQSIDELKNKLEMAELYSKQVSSHQDGGQESLKIVETLKQEKEELLTKIHEYTEAFQRVSTEKDQLSEQYQQYMDQLQGHNKKLTEQITSLTEDRENLLTSQHDLESSVLELQRRLEDVDSNNTSANNDLILQKDNEMHQLREKHEDFIQKYEGQMRDNVQLSRLLEEKEDKITQLEDRMSEVNREDGDKAHLLESIQSNKTALSRALTQNKELKHQLAELQNGFVKMSNENMELMTRIQSEQHSSKELFCKLTQQEDELRVMRDALSVKQSKLTDLELSTHEAKKEMYQQEQLHDRLRHYEAQAQLVESLGRELHNSQDMVEALKTQNSELRTMLIKATSHKENGHTDSEEEKKRDDVIDSLSSAIQQLEIERNQLVESLKEQRELSDSLSIKVSDLQEEVVQKSAFQSEDNNVVSRVEYEQLKQAMELIQNKYMKVMRDKAELSDKSDELEHTVLQLQGESETIGKIQGDSETIGEYISLYHHQRAILQQRELQKNDYISHLAKDREEMSLKLGELQTLMMQLLGEKNMLHNYHEESSITSPDVSIQPHLSQEPMVNGTDWPDYTSSEEDSDSEVETIVGGQEGTTDTLGEETPQDHTNHNHHHHNHDHHNHEHHHHMTKDQRPDKSKTSENTEGTATKIMNLLSEISHNNYTDRTVDHNFLPCKYCKGRFIMYEGTNIVDFNQ</sequence>
<feature type="coiled-coil region" evidence="2">
    <location>
        <begin position="653"/>
        <end position="755"/>
    </location>
</feature>
<organism evidence="5 6">
    <name type="scientific">Mytilus edulis</name>
    <name type="common">Blue mussel</name>
    <dbReference type="NCBI Taxonomy" id="6550"/>
    <lineage>
        <taxon>Eukaryota</taxon>
        <taxon>Metazoa</taxon>
        <taxon>Spiralia</taxon>
        <taxon>Lophotrochozoa</taxon>
        <taxon>Mollusca</taxon>
        <taxon>Bivalvia</taxon>
        <taxon>Autobranchia</taxon>
        <taxon>Pteriomorphia</taxon>
        <taxon>Mytilida</taxon>
        <taxon>Mytiloidea</taxon>
        <taxon>Mytilidae</taxon>
        <taxon>Mytilinae</taxon>
        <taxon>Mytilus</taxon>
    </lineage>
</organism>
<gene>
    <name evidence="5" type="ORF">MEDL_26726</name>
</gene>
<feature type="region of interest" description="Disordered" evidence="3">
    <location>
        <begin position="632"/>
        <end position="651"/>
    </location>
</feature>
<dbReference type="Proteomes" id="UP000683360">
    <property type="component" value="Unassembled WGS sequence"/>
</dbReference>
<evidence type="ECO:0000313" key="5">
    <source>
        <dbReference type="EMBL" id="CAG2212778.1"/>
    </source>
</evidence>
<feature type="coiled-coil region" evidence="2">
    <location>
        <begin position="114"/>
        <end position="162"/>
    </location>
</feature>
<name>A0A8S3RVI3_MYTED</name>
<proteinExistence type="predicted"/>
<evidence type="ECO:0000313" key="6">
    <source>
        <dbReference type="Proteomes" id="UP000683360"/>
    </source>
</evidence>
<dbReference type="OrthoDB" id="5978643at2759"/>
<dbReference type="InterPro" id="IPR024858">
    <property type="entry name" value="GOLGA"/>
</dbReference>
<comment type="caution">
    <text evidence="5">The sequence shown here is derived from an EMBL/GenBank/DDBJ whole genome shotgun (WGS) entry which is preliminary data.</text>
</comment>
<dbReference type="PANTHER" id="PTHR10881:SF46">
    <property type="entry name" value="GOLGIN SUBFAMILY A MEMBER 2"/>
    <property type="match status" value="1"/>
</dbReference>
<dbReference type="PANTHER" id="PTHR10881">
    <property type="entry name" value="GOLGIN SUBFAMILY A MEMBER-RELATED"/>
    <property type="match status" value="1"/>
</dbReference>
<dbReference type="InterPro" id="IPR043976">
    <property type="entry name" value="GOLGA_cons_dom"/>
</dbReference>
<dbReference type="GO" id="GO:0000137">
    <property type="term" value="C:Golgi cis cisterna"/>
    <property type="evidence" value="ECO:0007669"/>
    <property type="project" value="TreeGrafter"/>
</dbReference>
<keyword evidence="1 2" id="KW-0175">Coiled coil</keyword>